<comment type="caution">
    <text evidence="2">The sequence shown here is derived from an EMBL/GenBank/DDBJ whole genome shotgun (WGS) entry which is preliminary data.</text>
</comment>
<accession>A0ABP0J449</accession>
<gene>
    <name evidence="2" type="ORF">SCF082_LOCUS10183</name>
</gene>
<reference evidence="2 3" key="1">
    <citation type="submission" date="2024-02" db="EMBL/GenBank/DDBJ databases">
        <authorList>
            <person name="Chen Y."/>
            <person name="Shah S."/>
            <person name="Dougan E. K."/>
            <person name="Thang M."/>
            <person name="Chan C."/>
        </authorList>
    </citation>
    <scope>NUCLEOTIDE SEQUENCE [LARGE SCALE GENOMIC DNA]</scope>
</reference>
<feature type="compositionally biased region" description="Acidic residues" evidence="1">
    <location>
        <begin position="845"/>
        <end position="869"/>
    </location>
</feature>
<dbReference type="Proteomes" id="UP001642464">
    <property type="component" value="Unassembled WGS sequence"/>
</dbReference>
<organism evidence="2 3">
    <name type="scientific">Durusdinium trenchii</name>
    <dbReference type="NCBI Taxonomy" id="1381693"/>
    <lineage>
        <taxon>Eukaryota</taxon>
        <taxon>Sar</taxon>
        <taxon>Alveolata</taxon>
        <taxon>Dinophyceae</taxon>
        <taxon>Suessiales</taxon>
        <taxon>Symbiodiniaceae</taxon>
        <taxon>Durusdinium</taxon>
    </lineage>
</organism>
<protein>
    <submittedName>
        <fullName evidence="2">FO synthase subunit 1</fullName>
    </submittedName>
</protein>
<name>A0ABP0J449_9DINO</name>
<feature type="region of interest" description="Disordered" evidence="1">
    <location>
        <begin position="823"/>
        <end position="883"/>
    </location>
</feature>
<feature type="compositionally biased region" description="Low complexity" evidence="1">
    <location>
        <begin position="831"/>
        <end position="844"/>
    </location>
</feature>
<evidence type="ECO:0000313" key="3">
    <source>
        <dbReference type="Proteomes" id="UP001642464"/>
    </source>
</evidence>
<sequence length="883" mass="96512">MLAWRADAGCSGLIEPEQAQMIMELIMTEGFLSNPDIVGTQKVAVTKIPAEFLDSAYEECCLIFCISKNHANQWQPKCEQEWQHATAVAKAFQIGKGEAAAVANLMTKVPACAVEFLTQSVKARGMSRYMSHDILGKDLFNASFSSGTGCLEHWKDQLRNNDELVMLFANRIQSDHDQTPPSLRKALTHAQALSKHQACAAFLHFLGLLEQMSPPADFAAAKKSLLSQFQSGYLDPDLAHALDSQFPPGDAASVGAFRPFIARIEKAQRLAKEAQEQEVEKSIRQADVKAVLAKLQSDLEVLAARLPQDAQTALKNAKDVKYIRDRKGEQYVTEWMAKHCMLVQVEDDYSGAVSAFLKFREQFRGRPGDELLASNIKDCRYAIVGFDATVWPSNASQVANATHILCSLLSMSSTNIGFVQYPVLQSQTNQSAVVKHRHLLDLALLKGGLTLSNNIQALYTKPESSQKDARSMCQLAVASFHGNFSDASFLESQGVRSGKIGPCPLIRVSDFQGFDDDSKPSPSARAEQKGTECANAVIDGLLDGMSFNDSDRVYWVDVLSNEFAEFGRATIERNWKENARKVLYVGFLNAKQAARATKKFRDYVYRQWDDSSGAPPKTRPPDDEDTRVEVPELQILAWQNGGPTWPPTLSSRFDEGTDEHTTVMAKKLEFEKMFPPSVRGTASKPTRGRAPGRAGGFCDFTVDSGKEPLDITRAISLSAVSAKDFESELNGLGMAEGKSGKPAVLIASNLNVWLGNQTGEDMNVQAQELFGFGVGAFEEKEVGGKYRNIERCKEIADIAADELRAGKDLSTVKSMVAEMVATVGPRSPAQGADKAGEPASAAPAPEEDEQVANDDAEAHEEEIIEEDPVAEVCDVDASAPNVD</sequence>
<evidence type="ECO:0000313" key="2">
    <source>
        <dbReference type="EMBL" id="CAK9009132.1"/>
    </source>
</evidence>
<proteinExistence type="predicted"/>
<evidence type="ECO:0000256" key="1">
    <source>
        <dbReference type="SAM" id="MobiDB-lite"/>
    </source>
</evidence>
<dbReference type="EMBL" id="CAXAMM010005914">
    <property type="protein sequence ID" value="CAK9009132.1"/>
    <property type="molecule type" value="Genomic_DNA"/>
</dbReference>
<keyword evidence="3" id="KW-1185">Reference proteome</keyword>